<dbReference type="InterPro" id="IPR014729">
    <property type="entry name" value="Rossmann-like_a/b/a_fold"/>
</dbReference>
<dbReference type="Gene3D" id="3.90.1150.10">
    <property type="entry name" value="Aspartate Aminotransferase, domain 1"/>
    <property type="match status" value="1"/>
</dbReference>
<keyword evidence="3" id="KW-1185">Reference proteome</keyword>
<dbReference type="OrthoDB" id="420046at2759"/>
<feature type="domain" description="tRNA(Ile)-lysidine/2-thiocytidine synthase N-terminal" evidence="1">
    <location>
        <begin position="363"/>
        <end position="519"/>
    </location>
</feature>
<name>A0A5N5TDI1_9CRUS</name>
<comment type="caution">
    <text evidence="2">The sequence shown here is derived from an EMBL/GenBank/DDBJ whole genome shotgun (WGS) entry which is preliminary data.</text>
</comment>
<dbReference type="SUPFAM" id="SSF52402">
    <property type="entry name" value="Adenine nucleotide alpha hydrolases-like"/>
    <property type="match status" value="1"/>
</dbReference>
<dbReference type="InterPro" id="IPR015422">
    <property type="entry name" value="PyrdxlP-dep_Trfase_small"/>
</dbReference>
<dbReference type="PANTHER" id="PTHR43686">
    <property type="entry name" value="SULFURTRANSFERASE-RELATED"/>
    <property type="match status" value="1"/>
</dbReference>
<reference evidence="2 3" key="1">
    <citation type="journal article" date="2019" name="PLoS Biol.">
        <title>Sex chromosomes control vertical transmission of feminizing Wolbachia symbionts in an isopod.</title>
        <authorList>
            <person name="Becking T."/>
            <person name="Chebbi M.A."/>
            <person name="Giraud I."/>
            <person name="Moumen B."/>
            <person name="Laverre T."/>
            <person name="Caubet Y."/>
            <person name="Peccoud J."/>
            <person name="Gilbert C."/>
            <person name="Cordaux R."/>
        </authorList>
    </citation>
    <scope>NUCLEOTIDE SEQUENCE [LARGE SCALE GENOMIC DNA]</scope>
    <source>
        <strain evidence="2">ANa2</strain>
        <tissue evidence="2">Whole body excluding digestive tract and cuticle</tissue>
    </source>
</reference>
<dbReference type="CDD" id="cd24138">
    <property type="entry name" value="TtcA-like"/>
    <property type="match status" value="1"/>
</dbReference>
<dbReference type="SUPFAM" id="SSF53383">
    <property type="entry name" value="PLP-dependent transferases"/>
    <property type="match status" value="1"/>
</dbReference>
<gene>
    <name evidence="2" type="primary">ttcA</name>
    <name evidence="2" type="ORF">Anas_03081</name>
</gene>
<dbReference type="PANTHER" id="PTHR43686:SF1">
    <property type="entry name" value="AMINOTRAN_5 DOMAIN-CONTAINING PROTEIN"/>
    <property type="match status" value="1"/>
</dbReference>
<evidence type="ECO:0000259" key="1">
    <source>
        <dbReference type="Pfam" id="PF01171"/>
    </source>
</evidence>
<feature type="non-terminal residue" evidence="2">
    <location>
        <position position="1"/>
    </location>
</feature>
<dbReference type="EMBL" id="SEYY01002532">
    <property type="protein sequence ID" value="KAB7504713.1"/>
    <property type="molecule type" value="Genomic_DNA"/>
</dbReference>
<feature type="non-terminal residue" evidence="2">
    <location>
        <position position="591"/>
    </location>
</feature>
<dbReference type="InterPro" id="IPR011063">
    <property type="entry name" value="TilS/TtcA_N"/>
</dbReference>
<dbReference type="Pfam" id="PF01171">
    <property type="entry name" value="ATP_bind_3"/>
    <property type="match status" value="1"/>
</dbReference>
<dbReference type="Proteomes" id="UP000326759">
    <property type="component" value="Unassembled WGS sequence"/>
</dbReference>
<protein>
    <submittedName>
        <fullName evidence="2">tRNA 2-thiocytidine biosynthesis protein TtcA</fullName>
    </submittedName>
</protein>
<dbReference type="Gene3D" id="3.40.50.620">
    <property type="entry name" value="HUPs"/>
    <property type="match status" value="1"/>
</dbReference>
<organism evidence="2 3">
    <name type="scientific">Armadillidium nasatum</name>
    <dbReference type="NCBI Taxonomy" id="96803"/>
    <lineage>
        <taxon>Eukaryota</taxon>
        <taxon>Metazoa</taxon>
        <taxon>Ecdysozoa</taxon>
        <taxon>Arthropoda</taxon>
        <taxon>Crustacea</taxon>
        <taxon>Multicrustacea</taxon>
        <taxon>Malacostraca</taxon>
        <taxon>Eumalacostraca</taxon>
        <taxon>Peracarida</taxon>
        <taxon>Isopoda</taxon>
        <taxon>Oniscidea</taxon>
        <taxon>Crinocheta</taxon>
        <taxon>Armadillidiidae</taxon>
        <taxon>Armadillidium</taxon>
    </lineage>
</organism>
<evidence type="ECO:0000313" key="3">
    <source>
        <dbReference type="Proteomes" id="UP000326759"/>
    </source>
</evidence>
<dbReference type="InterPro" id="IPR015424">
    <property type="entry name" value="PyrdxlP-dep_Trfase"/>
</dbReference>
<dbReference type="AlphaFoldDB" id="A0A5N5TDI1"/>
<sequence length="591" mass="68025">KIEEFTRSTPEIVPLGNVSFSSRLPILSFLVKHPPSGKYLHYNFISALLNDIFGIQSRGGCACAGPYAQDLLGIDEVLAQRYEKILLENTSLDRSHLRRKEEHGNLDVLRPGFVRINLPFTASDEQVNFIFKSVKEVCKSGWKLLPQYIFNPETGEWKHYSNLVFKSRQWLQNISYSKGYFDPNLKSESFLLPSYDKMLWRGEDLFRESVKIGLRMNVPDQRVLFEGEAEELRWFLLPVEGQKYMRNNIETKTSSFRIPFTPLIYPLDDDILNARPNYVWSGNEFKNKQISFSNIKNDKLSSESELTNCLNGSCFVQRKTEDNVRDIFGISQAKPRWVSPPKSIFNPTVEALESFSMIQPDDKVLVCLSGGKDSLSLLHTLRQYQYYSRSKNLSFSLGAVTVDPLSTSYDPRPLIPYLKSLGIPYFYEEQDILKQAMGMDSLNSICSFCSRLKRGRIYASARREGYNVLAMGQHLDDLAESFLMSVFHNGREGDLRVIRPFIYVREKELRDFAESKKLPIIPENCPGCFESPKERHRVKQLLAQQEVLFPSLFWSLKRALVPLFSIGKTGLENSLFGKNCFANPAHRQFLY</sequence>
<proteinExistence type="predicted"/>
<evidence type="ECO:0000313" key="2">
    <source>
        <dbReference type="EMBL" id="KAB7504713.1"/>
    </source>
</evidence>
<accession>A0A5N5TDI1</accession>